<accession>A0A821G820</accession>
<dbReference type="AlphaFoldDB" id="A0A821G820"/>
<dbReference type="EMBL" id="CAJOBG010090299">
    <property type="protein sequence ID" value="CAF4662808.1"/>
    <property type="molecule type" value="Genomic_DNA"/>
</dbReference>
<sequence>LHSFVNHLKDMDREIQEKQTKIEYVRTCANYLLSKTVDARDLTINMNELTKFCQQLRELTKRINK</sequence>
<protein>
    <submittedName>
        <fullName evidence="2">Uncharacterized protein</fullName>
    </submittedName>
</protein>
<keyword evidence="3" id="KW-1185">Reference proteome</keyword>
<evidence type="ECO:0000313" key="1">
    <source>
        <dbReference type="EMBL" id="CAF4662808.1"/>
    </source>
</evidence>
<gene>
    <name evidence="1" type="ORF">OVN521_LOCUS47157</name>
    <name evidence="2" type="ORF">OVN521_LOCUS47159</name>
</gene>
<feature type="non-terminal residue" evidence="2">
    <location>
        <position position="65"/>
    </location>
</feature>
<proteinExistence type="predicted"/>
<evidence type="ECO:0000313" key="2">
    <source>
        <dbReference type="EMBL" id="CAF4662852.1"/>
    </source>
</evidence>
<dbReference type="Proteomes" id="UP000663866">
    <property type="component" value="Unassembled WGS sequence"/>
</dbReference>
<comment type="caution">
    <text evidence="2">The sequence shown here is derived from an EMBL/GenBank/DDBJ whole genome shotgun (WGS) entry which is preliminary data.</text>
</comment>
<reference evidence="2" key="1">
    <citation type="submission" date="2021-02" db="EMBL/GenBank/DDBJ databases">
        <authorList>
            <person name="Nowell W R."/>
        </authorList>
    </citation>
    <scope>NUCLEOTIDE SEQUENCE</scope>
</reference>
<organism evidence="2 3">
    <name type="scientific">Rotaria magnacalcarata</name>
    <dbReference type="NCBI Taxonomy" id="392030"/>
    <lineage>
        <taxon>Eukaryota</taxon>
        <taxon>Metazoa</taxon>
        <taxon>Spiralia</taxon>
        <taxon>Gnathifera</taxon>
        <taxon>Rotifera</taxon>
        <taxon>Eurotatoria</taxon>
        <taxon>Bdelloidea</taxon>
        <taxon>Philodinida</taxon>
        <taxon>Philodinidae</taxon>
        <taxon>Rotaria</taxon>
    </lineage>
</organism>
<dbReference type="EMBL" id="CAJOBG010090313">
    <property type="protein sequence ID" value="CAF4662852.1"/>
    <property type="molecule type" value="Genomic_DNA"/>
</dbReference>
<name>A0A821G820_9BILA</name>
<feature type="non-terminal residue" evidence="2">
    <location>
        <position position="1"/>
    </location>
</feature>
<evidence type="ECO:0000313" key="3">
    <source>
        <dbReference type="Proteomes" id="UP000663866"/>
    </source>
</evidence>